<dbReference type="Pfam" id="PF13531">
    <property type="entry name" value="SBP_bac_11"/>
    <property type="match status" value="1"/>
</dbReference>
<evidence type="ECO:0000313" key="4">
    <source>
        <dbReference type="Proteomes" id="UP000247551"/>
    </source>
</evidence>
<comment type="caution">
    <text evidence="3">The sequence shown here is derived from an EMBL/GenBank/DDBJ whole genome shotgun (WGS) entry which is preliminary data.</text>
</comment>
<dbReference type="EMBL" id="QKLW01000003">
    <property type="protein sequence ID" value="PYF82479.1"/>
    <property type="molecule type" value="Genomic_DNA"/>
</dbReference>
<gene>
    <name evidence="3" type="ORF">DFP75_103307</name>
</gene>
<feature type="signal peptide" evidence="2">
    <location>
        <begin position="1"/>
        <end position="20"/>
    </location>
</feature>
<accession>A0A318VF52</accession>
<dbReference type="PANTHER" id="PTHR30006">
    <property type="entry name" value="THIAMINE-BINDING PERIPLASMIC PROTEIN-RELATED"/>
    <property type="match status" value="1"/>
</dbReference>
<dbReference type="Proteomes" id="UP000247551">
    <property type="component" value="Unassembled WGS sequence"/>
</dbReference>
<reference evidence="3 4" key="1">
    <citation type="submission" date="2018-06" db="EMBL/GenBank/DDBJ databases">
        <title>Genomic Encyclopedia of Type Strains, Phase III (KMG-III): the genomes of soil and plant-associated and newly described type strains.</title>
        <authorList>
            <person name="Whitman W."/>
        </authorList>
    </citation>
    <scope>NUCLEOTIDE SEQUENCE [LARGE SCALE GENOMIC DNA]</scope>
    <source>
        <strain evidence="3 4">CECT 7730</strain>
    </source>
</reference>
<sequence>MKVSCLLGLGLFLVSRMVFADAVPQDSYIAFPSLNKQPKYQGDVLAIYGAVNHQAIEPLFRAYQEKYPNVAIHYTESNTRHLYEQFISQPNIRPDVMLSPAMDLQFKLANDGYALAYNSPELVNVPKGSHWRNELFGFTYEPIVTAINSDILTGDELPQSREQLLNLIRNKNHLLDDKMGLFNIEQSGLGYLTWAYDGQQSRSYGRLLEAFGRHQARLYTDTSSMLNALLKGQIFIAYNLVGAYSYKWSQQYEWIKTIMPTDYTTIIMRTAFIPRDAKQPILAKRFIDLLLSSEGQHVLANQSGITPISTKVKGPYSRDELSKLPHGIFRPIPLGLELLIQTDDAKKQLIYHEWDNAMFAEPNNLSQ</sequence>
<evidence type="ECO:0000313" key="3">
    <source>
        <dbReference type="EMBL" id="PYF82479.1"/>
    </source>
</evidence>
<keyword evidence="1 2" id="KW-0732">Signal</keyword>
<evidence type="ECO:0000256" key="1">
    <source>
        <dbReference type="ARBA" id="ARBA00022729"/>
    </source>
</evidence>
<dbReference type="GO" id="GO:0030288">
    <property type="term" value="C:outer membrane-bounded periplasmic space"/>
    <property type="evidence" value="ECO:0007669"/>
    <property type="project" value="TreeGrafter"/>
</dbReference>
<feature type="chain" id="PRO_5016308323" evidence="2">
    <location>
        <begin position="21"/>
        <end position="367"/>
    </location>
</feature>
<dbReference type="SUPFAM" id="SSF53850">
    <property type="entry name" value="Periplasmic binding protein-like II"/>
    <property type="match status" value="1"/>
</dbReference>
<evidence type="ECO:0000256" key="2">
    <source>
        <dbReference type="SAM" id="SignalP"/>
    </source>
</evidence>
<proteinExistence type="predicted"/>
<keyword evidence="4" id="KW-1185">Reference proteome</keyword>
<dbReference type="Gene3D" id="3.40.190.10">
    <property type="entry name" value="Periplasmic binding protein-like II"/>
    <property type="match status" value="2"/>
</dbReference>
<organism evidence="3 4">
    <name type="scientific">Marinomonas alcarazii</name>
    <dbReference type="NCBI Taxonomy" id="491949"/>
    <lineage>
        <taxon>Bacteria</taxon>
        <taxon>Pseudomonadati</taxon>
        <taxon>Pseudomonadota</taxon>
        <taxon>Gammaproteobacteria</taxon>
        <taxon>Oceanospirillales</taxon>
        <taxon>Oceanospirillaceae</taxon>
        <taxon>Marinomonas</taxon>
    </lineage>
</organism>
<dbReference type="PANTHER" id="PTHR30006:SF25">
    <property type="entry name" value="PHOSPHOGLYCERATE TRANSPORT REGULATORY PROTEIN PGTC"/>
    <property type="match status" value="1"/>
</dbReference>
<name>A0A318VF52_9GAMM</name>
<protein>
    <submittedName>
        <fullName evidence="3">Iron(III) transport system substrate-binding protein</fullName>
    </submittedName>
</protein>
<dbReference type="AlphaFoldDB" id="A0A318VF52"/>
<dbReference type="RefSeq" id="WP_110575053.1">
    <property type="nucleotide sequence ID" value="NZ_QKLW01000003.1"/>
</dbReference>